<name>A0A5B2W1Z1_9BACT</name>
<sequence length="294" mass="31781">MRKILFIINRKAGTDREKRLEDTIRRHLPAPGFSVQITHLAYLGHGTHLAQEAVANGVDTVVAVGGDGSINEIAQGLTGSNTALAIIPLGSGNGLARALKIPLNVEKALQLIAQNKRGAIDAGYANGHLFLSNAGVGFDALIAERFRNMQKRGLQGYAKLVIKSFREYKDNVYTINIDGNKTLQKPAFLLSMANGNQLGYEFKLSPQADLFDGLLDVVVVPPVSFLGLLPLCIHSLLGTVHKTKYMQRYTGRNITVSSPKLAYLQVDGDAVPLGNNAQVEFKVVKAALQVIVNN</sequence>
<evidence type="ECO:0000259" key="12">
    <source>
        <dbReference type="PROSITE" id="PS50146"/>
    </source>
</evidence>
<comment type="cofactor">
    <cofactor evidence="1">
        <name>Mg(2+)</name>
        <dbReference type="ChEBI" id="CHEBI:18420"/>
    </cofactor>
</comment>
<evidence type="ECO:0000256" key="3">
    <source>
        <dbReference type="ARBA" id="ARBA00022679"/>
    </source>
</evidence>
<protein>
    <submittedName>
        <fullName evidence="13">Diacylglycerol kinase family lipid kinase</fullName>
    </submittedName>
</protein>
<dbReference type="InterPro" id="IPR005218">
    <property type="entry name" value="Diacylglycerol/lipid_kinase"/>
</dbReference>
<evidence type="ECO:0000313" key="13">
    <source>
        <dbReference type="EMBL" id="KAA2244692.1"/>
    </source>
</evidence>
<dbReference type="PROSITE" id="PS50146">
    <property type="entry name" value="DAGK"/>
    <property type="match status" value="1"/>
</dbReference>
<reference evidence="13 14" key="1">
    <citation type="submission" date="2019-09" db="EMBL/GenBank/DDBJ databases">
        <title>Chitinophaga ginsengihumi sp. nov., isolated from soil of ginseng rhizosphere.</title>
        <authorList>
            <person name="Lee J."/>
        </authorList>
    </citation>
    <scope>NUCLEOTIDE SEQUENCE [LARGE SCALE GENOMIC DNA]</scope>
    <source>
        <strain evidence="13 14">BN140078</strain>
    </source>
</reference>
<evidence type="ECO:0000256" key="8">
    <source>
        <dbReference type="ARBA" id="ARBA00022842"/>
    </source>
</evidence>
<dbReference type="Proteomes" id="UP000324611">
    <property type="component" value="Unassembled WGS sequence"/>
</dbReference>
<evidence type="ECO:0000256" key="4">
    <source>
        <dbReference type="ARBA" id="ARBA00022723"/>
    </source>
</evidence>
<keyword evidence="3" id="KW-0808">Transferase</keyword>
<dbReference type="RefSeq" id="WP_149836089.1">
    <property type="nucleotide sequence ID" value="NZ_VUOC01000001.1"/>
</dbReference>
<evidence type="ECO:0000256" key="6">
    <source>
        <dbReference type="ARBA" id="ARBA00022777"/>
    </source>
</evidence>
<keyword evidence="7" id="KW-0067">ATP-binding</keyword>
<dbReference type="GO" id="GO:0005886">
    <property type="term" value="C:plasma membrane"/>
    <property type="evidence" value="ECO:0007669"/>
    <property type="project" value="TreeGrafter"/>
</dbReference>
<evidence type="ECO:0000256" key="10">
    <source>
        <dbReference type="ARBA" id="ARBA00023209"/>
    </source>
</evidence>
<keyword evidence="6 13" id="KW-0418">Kinase</keyword>
<dbReference type="Gene3D" id="2.60.200.40">
    <property type="match status" value="1"/>
</dbReference>
<keyword evidence="10" id="KW-0594">Phospholipid biosynthesis</keyword>
<dbReference type="Pfam" id="PF00781">
    <property type="entry name" value="DAGK_cat"/>
    <property type="match status" value="1"/>
</dbReference>
<evidence type="ECO:0000256" key="9">
    <source>
        <dbReference type="ARBA" id="ARBA00023098"/>
    </source>
</evidence>
<keyword evidence="2" id="KW-0444">Lipid biosynthesis</keyword>
<dbReference type="InterPro" id="IPR017438">
    <property type="entry name" value="ATP-NAD_kinase_N"/>
</dbReference>
<dbReference type="GO" id="GO:0008654">
    <property type="term" value="P:phospholipid biosynthetic process"/>
    <property type="evidence" value="ECO:0007669"/>
    <property type="project" value="UniProtKB-KW"/>
</dbReference>
<organism evidence="13 14">
    <name type="scientific">Chitinophaga agrisoli</name>
    <dbReference type="NCBI Taxonomy" id="2607653"/>
    <lineage>
        <taxon>Bacteria</taxon>
        <taxon>Pseudomonadati</taxon>
        <taxon>Bacteroidota</taxon>
        <taxon>Chitinophagia</taxon>
        <taxon>Chitinophagales</taxon>
        <taxon>Chitinophagaceae</taxon>
        <taxon>Chitinophaga</taxon>
    </lineage>
</organism>
<keyword evidence="11" id="KW-1208">Phospholipid metabolism</keyword>
<reference evidence="13 14" key="2">
    <citation type="submission" date="2019-09" db="EMBL/GenBank/DDBJ databases">
        <authorList>
            <person name="Jin C."/>
        </authorList>
    </citation>
    <scope>NUCLEOTIDE SEQUENCE [LARGE SCALE GENOMIC DNA]</scope>
    <source>
        <strain evidence="13 14">BN140078</strain>
    </source>
</reference>
<dbReference type="PANTHER" id="PTHR12358:SF106">
    <property type="entry name" value="LIPID KINASE YEGS"/>
    <property type="match status" value="1"/>
</dbReference>
<keyword evidence="8" id="KW-0460">Magnesium</keyword>
<feature type="domain" description="DAGKc" evidence="12">
    <location>
        <begin position="1"/>
        <end position="129"/>
    </location>
</feature>
<dbReference type="InterPro" id="IPR050187">
    <property type="entry name" value="Lipid_Phosphate_FormReg"/>
</dbReference>
<dbReference type="GO" id="GO:0005524">
    <property type="term" value="F:ATP binding"/>
    <property type="evidence" value="ECO:0007669"/>
    <property type="project" value="UniProtKB-KW"/>
</dbReference>
<evidence type="ECO:0000313" key="14">
    <source>
        <dbReference type="Proteomes" id="UP000324611"/>
    </source>
</evidence>
<dbReference type="GO" id="GO:0016301">
    <property type="term" value="F:kinase activity"/>
    <property type="evidence" value="ECO:0007669"/>
    <property type="project" value="UniProtKB-KW"/>
</dbReference>
<dbReference type="NCBIfam" id="TIGR00147">
    <property type="entry name" value="YegS/Rv2252/BmrU family lipid kinase"/>
    <property type="match status" value="1"/>
</dbReference>
<keyword evidence="9" id="KW-0443">Lipid metabolism</keyword>
<accession>A0A5B2W1Z1</accession>
<evidence type="ECO:0000256" key="11">
    <source>
        <dbReference type="ARBA" id="ARBA00023264"/>
    </source>
</evidence>
<keyword evidence="4" id="KW-0479">Metal-binding</keyword>
<dbReference type="GO" id="GO:0046872">
    <property type="term" value="F:metal ion binding"/>
    <property type="evidence" value="ECO:0007669"/>
    <property type="project" value="UniProtKB-KW"/>
</dbReference>
<proteinExistence type="predicted"/>
<comment type="caution">
    <text evidence="13">The sequence shown here is derived from an EMBL/GenBank/DDBJ whole genome shotgun (WGS) entry which is preliminary data.</text>
</comment>
<dbReference type="InterPro" id="IPR001206">
    <property type="entry name" value="Diacylglycerol_kinase_cat_dom"/>
</dbReference>
<keyword evidence="5" id="KW-0547">Nucleotide-binding</keyword>
<evidence type="ECO:0000256" key="2">
    <source>
        <dbReference type="ARBA" id="ARBA00022516"/>
    </source>
</evidence>
<gene>
    <name evidence="13" type="ORF">F0L74_01585</name>
</gene>
<dbReference type="SUPFAM" id="SSF111331">
    <property type="entry name" value="NAD kinase/diacylglycerol kinase-like"/>
    <property type="match status" value="1"/>
</dbReference>
<evidence type="ECO:0000256" key="7">
    <source>
        <dbReference type="ARBA" id="ARBA00022840"/>
    </source>
</evidence>
<dbReference type="InterPro" id="IPR016064">
    <property type="entry name" value="NAD/diacylglycerol_kinase_sf"/>
</dbReference>
<keyword evidence="14" id="KW-1185">Reference proteome</keyword>
<evidence type="ECO:0000256" key="1">
    <source>
        <dbReference type="ARBA" id="ARBA00001946"/>
    </source>
</evidence>
<dbReference type="PANTHER" id="PTHR12358">
    <property type="entry name" value="SPHINGOSINE KINASE"/>
    <property type="match status" value="1"/>
</dbReference>
<dbReference type="InterPro" id="IPR045540">
    <property type="entry name" value="YegS/DAGK_C"/>
</dbReference>
<evidence type="ECO:0000256" key="5">
    <source>
        <dbReference type="ARBA" id="ARBA00022741"/>
    </source>
</evidence>
<dbReference type="Pfam" id="PF19279">
    <property type="entry name" value="YegS_C"/>
    <property type="match status" value="1"/>
</dbReference>
<dbReference type="Gene3D" id="3.40.50.10330">
    <property type="entry name" value="Probable inorganic polyphosphate/atp-NAD kinase, domain 1"/>
    <property type="match status" value="1"/>
</dbReference>
<dbReference type="EMBL" id="VUOC01000001">
    <property type="protein sequence ID" value="KAA2244692.1"/>
    <property type="molecule type" value="Genomic_DNA"/>
</dbReference>
<dbReference type="AlphaFoldDB" id="A0A5B2W1Z1"/>
<dbReference type="SMART" id="SM00046">
    <property type="entry name" value="DAGKc"/>
    <property type="match status" value="1"/>
</dbReference>